<gene>
    <name evidence="13" type="ORF">niasHS_006251</name>
</gene>
<dbReference type="InterPro" id="IPR040198">
    <property type="entry name" value="Fido_containing"/>
</dbReference>
<dbReference type="SUPFAM" id="SSF140931">
    <property type="entry name" value="Fic-like"/>
    <property type="match status" value="2"/>
</dbReference>
<organism evidence="13 14">
    <name type="scientific">Heterodera schachtii</name>
    <name type="common">Sugarbeet cyst nematode worm</name>
    <name type="synonym">Tylenchus schachtii</name>
    <dbReference type="NCBI Taxonomy" id="97005"/>
    <lineage>
        <taxon>Eukaryota</taxon>
        <taxon>Metazoa</taxon>
        <taxon>Ecdysozoa</taxon>
        <taxon>Nematoda</taxon>
        <taxon>Chromadorea</taxon>
        <taxon>Rhabditida</taxon>
        <taxon>Tylenchina</taxon>
        <taxon>Tylenchomorpha</taxon>
        <taxon>Tylenchoidea</taxon>
        <taxon>Heteroderidae</taxon>
        <taxon>Heteroderinae</taxon>
        <taxon>Heterodera</taxon>
    </lineage>
</organism>
<evidence type="ECO:0000256" key="11">
    <source>
        <dbReference type="SAM" id="MobiDB-lite"/>
    </source>
</evidence>
<feature type="binding site" evidence="10">
    <location>
        <position position="251"/>
    </location>
    <ligand>
        <name>ATP</name>
        <dbReference type="ChEBI" id="CHEBI:30616"/>
    </ligand>
</feature>
<dbReference type="InterPro" id="IPR036597">
    <property type="entry name" value="Fido-like_dom_sf"/>
</dbReference>
<dbReference type="PROSITE" id="PS51459">
    <property type="entry name" value="FIDO"/>
    <property type="match status" value="1"/>
</dbReference>
<evidence type="ECO:0000313" key="13">
    <source>
        <dbReference type="EMBL" id="KAL3093689.1"/>
    </source>
</evidence>
<keyword evidence="14" id="KW-1185">Reference proteome</keyword>
<evidence type="ECO:0000256" key="1">
    <source>
        <dbReference type="ARBA" id="ARBA00004167"/>
    </source>
</evidence>
<dbReference type="GO" id="GO:0016020">
    <property type="term" value="C:membrane"/>
    <property type="evidence" value="ECO:0007669"/>
    <property type="project" value="UniProtKB-SubCell"/>
</dbReference>
<evidence type="ECO:0000256" key="7">
    <source>
        <dbReference type="ARBA" id="ARBA00022989"/>
    </source>
</evidence>
<keyword evidence="6 10" id="KW-0067">ATP-binding</keyword>
<evidence type="ECO:0000256" key="4">
    <source>
        <dbReference type="ARBA" id="ARBA00022741"/>
    </source>
</evidence>
<feature type="region of interest" description="Disordered" evidence="11">
    <location>
        <begin position="21"/>
        <end position="52"/>
    </location>
</feature>
<feature type="domain" description="Fido" evidence="12">
    <location>
        <begin position="73"/>
        <end position="266"/>
    </location>
</feature>
<accession>A0ABD2JSU2</accession>
<dbReference type="InterPro" id="IPR003812">
    <property type="entry name" value="Fido"/>
</dbReference>
<keyword evidence="2" id="KW-0812">Transmembrane</keyword>
<sequence length="289" mass="32165">MQTGYSEEEIDAMLGEVRLNTNPLVLQQQPPHESLEQNEPEADNGRDEDTLSAFGDDERHLEILDIVGTVEAFSVEHLNAIHAKIMEGQPSAGEIRTADVNIIDRDGNVIYQPPPHSHVLQLMSDFCANLNEAMNSVRRGSTEALAVAGWAHHQLHLNAIHAKIMAEHPSAGKIRNRDVNIIDSDGSVIYRPPPSPSHVLQLMVWVHPWTNANGRSSRVVMNSVMMRAGLNTLVLQQQARRNYDDFLQSANLGDISFEQINLKMTGRQSEAQQKPFTEESTIADGRTDN</sequence>
<evidence type="ECO:0000256" key="6">
    <source>
        <dbReference type="ARBA" id="ARBA00022840"/>
    </source>
</evidence>
<evidence type="ECO:0000259" key="12">
    <source>
        <dbReference type="PROSITE" id="PS51459"/>
    </source>
</evidence>
<dbReference type="PANTHER" id="PTHR13504:SF34">
    <property type="entry name" value="PROTEIN ADENYLYLTRANSFERASE FICD"/>
    <property type="match status" value="1"/>
</dbReference>
<evidence type="ECO:0000313" key="14">
    <source>
        <dbReference type="Proteomes" id="UP001620645"/>
    </source>
</evidence>
<keyword evidence="3" id="KW-0677">Repeat</keyword>
<evidence type="ECO:0000256" key="3">
    <source>
        <dbReference type="ARBA" id="ARBA00022737"/>
    </source>
</evidence>
<reference evidence="13 14" key="1">
    <citation type="submission" date="2024-10" db="EMBL/GenBank/DDBJ databases">
        <authorList>
            <person name="Kim D."/>
        </authorList>
    </citation>
    <scope>NUCLEOTIDE SEQUENCE [LARGE SCALE GENOMIC DNA]</scope>
    <source>
        <strain evidence="13">Taebaek</strain>
    </source>
</reference>
<dbReference type="Proteomes" id="UP001620645">
    <property type="component" value="Unassembled WGS sequence"/>
</dbReference>
<name>A0ABD2JSU2_HETSC</name>
<comment type="subcellular location">
    <subcellularLocation>
        <location evidence="1">Membrane</location>
        <topology evidence="1">Single-pass membrane protein</topology>
    </subcellularLocation>
</comment>
<evidence type="ECO:0000256" key="10">
    <source>
        <dbReference type="PIRSR" id="PIRSR640198-2"/>
    </source>
</evidence>
<keyword evidence="8" id="KW-0472">Membrane</keyword>
<dbReference type="AlphaFoldDB" id="A0ABD2JSU2"/>
<feature type="active site" evidence="9">
    <location>
        <position position="207"/>
    </location>
</feature>
<dbReference type="GO" id="GO:0005524">
    <property type="term" value="F:ATP binding"/>
    <property type="evidence" value="ECO:0007669"/>
    <property type="project" value="UniProtKB-KW"/>
</dbReference>
<feature type="region of interest" description="Disordered" evidence="11">
    <location>
        <begin position="267"/>
        <end position="289"/>
    </location>
</feature>
<dbReference type="Gene3D" id="1.10.3290.10">
    <property type="entry name" value="Fido-like domain"/>
    <property type="match status" value="2"/>
</dbReference>
<dbReference type="EMBL" id="JBICCN010000107">
    <property type="protein sequence ID" value="KAL3093689.1"/>
    <property type="molecule type" value="Genomic_DNA"/>
</dbReference>
<proteinExistence type="predicted"/>
<feature type="compositionally biased region" description="Polar residues" evidence="11">
    <location>
        <begin position="21"/>
        <end position="31"/>
    </location>
</feature>
<dbReference type="PANTHER" id="PTHR13504">
    <property type="entry name" value="FIDO DOMAIN-CONTAINING PROTEIN DDB_G0283145"/>
    <property type="match status" value="1"/>
</dbReference>
<evidence type="ECO:0000256" key="9">
    <source>
        <dbReference type="PIRSR" id="PIRSR640198-1"/>
    </source>
</evidence>
<evidence type="ECO:0000256" key="8">
    <source>
        <dbReference type="ARBA" id="ARBA00023136"/>
    </source>
</evidence>
<keyword evidence="7" id="KW-1133">Transmembrane helix</keyword>
<protein>
    <recommendedName>
        <fullName evidence="12">Fido domain-containing protein</fullName>
    </recommendedName>
</protein>
<feature type="compositionally biased region" description="Polar residues" evidence="11">
    <location>
        <begin position="267"/>
        <end position="280"/>
    </location>
</feature>
<keyword evidence="5" id="KW-0802">TPR repeat</keyword>
<comment type="caution">
    <text evidence="13">The sequence shown here is derived from an EMBL/GenBank/DDBJ whole genome shotgun (WGS) entry which is preliminary data.</text>
</comment>
<evidence type="ECO:0000256" key="5">
    <source>
        <dbReference type="ARBA" id="ARBA00022803"/>
    </source>
</evidence>
<evidence type="ECO:0000256" key="2">
    <source>
        <dbReference type="ARBA" id="ARBA00022692"/>
    </source>
</evidence>
<keyword evidence="4 10" id="KW-0547">Nucleotide-binding</keyword>